<organism evidence="2 3">
    <name type="scientific">Alkalihalobacterium chitinilyticum</name>
    <dbReference type="NCBI Taxonomy" id="2980103"/>
    <lineage>
        <taxon>Bacteria</taxon>
        <taxon>Bacillati</taxon>
        <taxon>Bacillota</taxon>
        <taxon>Bacilli</taxon>
        <taxon>Bacillales</taxon>
        <taxon>Bacillaceae</taxon>
        <taxon>Alkalihalobacterium</taxon>
    </lineage>
</organism>
<comment type="caution">
    <text evidence="2">The sequence shown here is derived from an EMBL/GenBank/DDBJ whole genome shotgun (WGS) entry which is preliminary data.</text>
</comment>
<evidence type="ECO:0000313" key="3">
    <source>
        <dbReference type="Proteomes" id="UP001148125"/>
    </source>
</evidence>
<protein>
    <submittedName>
        <fullName evidence="2">Uncharacterized protein</fullName>
    </submittedName>
</protein>
<feature type="transmembrane region" description="Helical" evidence="1">
    <location>
        <begin position="59"/>
        <end position="81"/>
    </location>
</feature>
<accession>A0ABT5VDH1</accession>
<sequence>MFEFIVAVIVGIIPLLYVYLAVKFMINNKKGGQTLYPIENQPFIYKQMGVQLRTVTPKLILLESPLYLIGFTCAVVANVSLYSGNDAFFLLAPAILPLMFSRGSLFAAFELKEEGVLVGSVFHEWSQIEKVEFSSLKVHEKEYGFGKEDHHLKFKFHLKNDKSFNIIIGESEHEKVIEVLKQKDLLVCEKADLGLPQ</sequence>
<dbReference type="Proteomes" id="UP001148125">
    <property type="component" value="Unassembled WGS sequence"/>
</dbReference>
<proteinExistence type="predicted"/>
<keyword evidence="1" id="KW-1133">Transmembrane helix</keyword>
<keyword evidence="1" id="KW-0812">Transmembrane</keyword>
<dbReference type="EMBL" id="JAOTPO010000004">
    <property type="protein sequence ID" value="MDE5413206.1"/>
    <property type="molecule type" value="Genomic_DNA"/>
</dbReference>
<evidence type="ECO:0000256" key="1">
    <source>
        <dbReference type="SAM" id="Phobius"/>
    </source>
</evidence>
<gene>
    <name evidence="2" type="ORF">N7Z68_07390</name>
</gene>
<reference evidence="2" key="1">
    <citation type="submission" date="2024-05" db="EMBL/GenBank/DDBJ databases">
        <title>Alkalihalobacillus sp. strain MEB203 novel alkaliphilic bacterium from Lonar Lake, India.</title>
        <authorList>
            <person name="Joshi A."/>
            <person name="Thite S."/>
            <person name="Mengade P."/>
        </authorList>
    </citation>
    <scope>NUCLEOTIDE SEQUENCE</scope>
    <source>
        <strain evidence="2">MEB 203</strain>
    </source>
</reference>
<dbReference type="RefSeq" id="WP_275117831.1">
    <property type="nucleotide sequence ID" value="NZ_JAOTPO010000004.1"/>
</dbReference>
<feature type="transmembrane region" description="Helical" evidence="1">
    <location>
        <begin position="6"/>
        <end position="26"/>
    </location>
</feature>
<feature type="transmembrane region" description="Helical" evidence="1">
    <location>
        <begin position="87"/>
        <end position="109"/>
    </location>
</feature>
<name>A0ABT5VDH1_9BACI</name>
<keyword evidence="1" id="KW-0472">Membrane</keyword>
<evidence type="ECO:0000313" key="2">
    <source>
        <dbReference type="EMBL" id="MDE5413206.1"/>
    </source>
</evidence>
<keyword evidence="3" id="KW-1185">Reference proteome</keyword>